<feature type="transmembrane region" description="Helical" evidence="2">
    <location>
        <begin position="239"/>
        <end position="260"/>
    </location>
</feature>
<feature type="transmembrane region" description="Helical" evidence="2">
    <location>
        <begin position="492"/>
        <end position="511"/>
    </location>
</feature>
<feature type="transmembrane region" description="Helical" evidence="2">
    <location>
        <begin position="531"/>
        <end position="552"/>
    </location>
</feature>
<evidence type="ECO:0008006" key="5">
    <source>
        <dbReference type="Google" id="ProtNLM"/>
    </source>
</evidence>
<sequence length="610" mass="68734">MFDRFETRTDHRSVASGPSLPALTTTRHLRGLLVARSTKIIDTWFALRLEHYGGKYSVERMLALEEYTRKTSMDRVLLVTIGAPLLVIFLVLCQESIPLQDPTDGWRANYGFWVRAGLVGVGVGNAASIQIGFWLDVPSFSVKQVVGYCTLMAVGYVTAGMLMARFWVFPIPFFMFSLCLVTAIVILVYIRLVVGARGFRQIMSRREQLRRFTRVGLVQALMYIVYPAYQVLFTTANHSAYEIPVLMILPIVRLVLKLMFASAAAQKEDMIPVQVVFTVDFFDAFYFASFIQSVSSSTLAAIMVFDLVQTAVELHELHQRTRRVLSQIHRIPDIELNRASSLLVATRALCNSVDTVDIQVPKTIQIRSCIYHSLSDEGRALLDKLERYSCTESCTNSYQHNLKTLSRAAFVIPNADPVSKTDWRTCCSRMKVGAAPVSSSPSSSPSPRKNDTMTGSFPINPSRKKSVVNTSVVLQEALEVLFTSECLALSEYMEVIVPTLYGIFVLVMVHLPSAQYHTELAAVNSNNVSDVVARIFAYTLMEFGSFIVLAVIKQKYCGINVLYQLAFVIETQVLFVQSTLMMWILMILTYRVVHFGCDFSFQFEWVRQSF</sequence>
<dbReference type="EMBL" id="JAGDFM010000085">
    <property type="protein sequence ID" value="KAG7387121.1"/>
    <property type="molecule type" value="Genomic_DNA"/>
</dbReference>
<feature type="compositionally biased region" description="Low complexity" evidence="1">
    <location>
        <begin position="438"/>
        <end position="447"/>
    </location>
</feature>
<organism evidence="3 4">
    <name type="scientific">Phytophthora pseudosyringae</name>
    <dbReference type="NCBI Taxonomy" id="221518"/>
    <lineage>
        <taxon>Eukaryota</taxon>
        <taxon>Sar</taxon>
        <taxon>Stramenopiles</taxon>
        <taxon>Oomycota</taxon>
        <taxon>Peronosporomycetes</taxon>
        <taxon>Peronosporales</taxon>
        <taxon>Peronosporaceae</taxon>
        <taxon>Phytophthora</taxon>
    </lineage>
</organism>
<keyword evidence="2" id="KW-1133">Transmembrane helix</keyword>
<accession>A0A8T1W1B8</accession>
<keyword evidence="2" id="KW-0812">Transmembrane</keyword>
<dbReference type="Proteomes" id="UP000694044">
    <property type="component" value="Unassembled WGS sequence"/>
</dbReference>
<keyword evidence="4" id="KW-1185">Reference proteome</keyword>
<dbReference type="OrthoDB" id="124854at2759"/>
<feature type="transmembrane region" description="Helical" evidence="2">
    <location>
        <begin position="76"/>
        <end position="92"/>
    </location>
</feature>
<feature type="transmembrane region" description="Helical" evidence="2">
    <location>
        <begin position="112"/>
        <end position="133"/>
    </location>
</feature>
<evidence type="ECO:0000313" key="3">
    <source>
        <dbReference type="EMBL" id="KAG7387121.1"/>
    </source>
</evidence>
<dbReference type="AlphaFoldDB" id="A0A8T1W1B8"/>
<name>A0A8T1W1B8_9STRA</name>
<keyword evidence="2" id="KW-0472">Membrane</keyword>
<feature type="transmembrane region" description="Helical" evidence="2">
    <location>
        <begin position="173"/>
        <end position="194"/>
    </location>
</feature>
<feature type="transmembrane region" description="Helical" evidence="2">
    <location>
        <begin position="573"/>
        <end position="593"/>
    </location>
</feature>
<comment type="caution">
    <text evidence="3">The sequence shown here is derived from an EMBL/GenBank/DDBJ whole genome shotgun (WGS) entry which is preliminary data.</text>
</comment>
<feature type="transmembrane region" description="Helical" evidence="2">
    <location>
        <begin position="145"/>
        <end position="167"/>
    </location>
</feature>
<gene>
    <name evidence="3" type="ORF">PHYPSEUDO_014641</name>
</gene>
<evidence type="ECO:0000256" key="1">
    <source>
        <dbReference type="SAM" id="MobiDB-lite"/>
    </source>
</evidence>
<protein>
    <recommendedName>
        <fullName evidence="5">Transmembrane protein</fullName>
    </recommendedName>
</protein>
<proteinExistence type="predicted"/>
<evidence type="ECO:0000256" key="2">
    <source>
        <dbReference type="SAM" id="Phobius"/>
    </source>
</evidence>
<feature type="region of interest" description="Disordered" evidence="1">
    <location>
        <begin position="434"/>
        <end position="458"/>
    </location>
</feature>
<feature type="transmembrane region" description="Helical" evidence="2">
    <location>
        <begin position="215"/>
        <end position="233"/>
    </location>
</feature>
<reference evidence="3" key="1">
    <citation type="submission" date="2021-02" db="EMBL/GenBank/DDBJ databases">
        <authorList>
            <person name="Palmer J.M."/>
        </authorList>
    </citation>
    <scope>NUCLEOTIDE SEQUENCE</scope>
    <source>
        <strain evidence="3">SCRP734</strain>
    </source>
</reference>
<evidence type="ECO:0000313" key="4">
    <source>
        <dbReference type="Proteomes" id="UP000694044"/>
    </source>
</evidence>